<organism evidence="1 2">
    <name type="scientific">Photobacterium aphoticum</name>
    <dbReference type="NCBI Taxonomy" id="754436"/>
    <lineage>
        <taxon>Bacteria</taxon>
        <taxon>Pseudomonadati</taxon>
        <taxon>Pseudomonadota</taxon>
        <taxon>Gammaproteobacteria</taxon>
        <taxon>Vibrionales</taxon>
        <taxon>Vibrionaceae</taxon>
        <taxon>Photobacterium</taxon>
    </lineage>
</organism>
<protein>
    <submittedName>
        <fullName evidence="1">Uncharacterized protein</fullName>
    </submittedName>
</protein>
<sequence>MGVLKMLQGLYPILSKGDFRGNDDGKALAICLRANAESSQIKMAVDMDSLTVCVA</sequence>
<reference evidence="1 2" key="1">
    <citation type="journal article" date="2014" name="Genome Announc.">
        <title>Draft Genome Sequences of Two Vibrionaceae Species, Vibrio ponticus C121 and Photobacterium aphoticum C119, Isolated as Coral Reef Microbiota.</title>
        <authorList>
            <person name="Al-saari N."/>
            <person name="Meirelles P.M."/>
            <person name="Mino S."/>
            <person name="Suda W."/>
            <person name="Oshima K."/>
            <person name="Hattori M."/>
            <person name="Ohkuma M."/>
            <person name="Thompson F.L."/>
            <person name="Gomez-Gil B."/>
            <person name="Sawabe T."/>
            <person name="Sawabe T."/>
        </authorList>
    </citation>
    <scope>NUCLEOTIDE SEQUENCE [LARGE SCALE GENOMIC DNA]</scope>
    <source>
        <strain evidence="1 2">JCM 19237</strain>
    </source>
</reference>
<comment type="caution">
    <text evidence="1">The sequence shown here is derived from an EMBL/GenBank/DDBJ whole genome shotgun (WGS) entry which is preliminary data.</text>
</comment>
<dbReference type="Proteomes" id="UP000029227">
    <property type="component" value="Unassembled WGS sequence"/>
</dbReference>
<evidence type="ECO:0000313" key="2">
    <source>
        <dbReference type="Proteomes" id="UP000029227"/>
    </source>
</evidence>
<evidence type="ECO:0000313" key="1">
    <source>
        <dbReference type="EMBL" id="GAL02708.1"/>
    </source>
</evidence>
<accession>A0A090QKC2</accession>
<dbReference type="EMBL" id="BBMN01000001">
    <property type="protein sequence ID" value="GAL02708.1"/>
    <property type="molecule type" value="Genomic_DNA"/>
</dbReference>
<dbReference type="AlphaFoldDB" id="A0A090QKC2"/>
<name>A0A090QKC2_9GAMM</name>
<proteinExistence type="predicted"/>
<dbReference type="STRING" id="754436.JCM19237_5601"/>
<gene>
    <name evidence="1" type="ORF">JCM19237_5601</name>
</gene>